<gene>
    <name evidence="2" type="ORF">WJX72_003016</name>
</gene>
<dbReference type="EMBL" id="JALJOR010000022">
    <property type="protein sequence ID" value="KAK9803267.1"/>
    <property type="molecule type" value="Genomic_DNA"/>
</dbReference>
<comment type="caution">
    <text evidence="2">The sequence shown here is derived from an EMBL/GenBank/DDBJ whole genome shotgun (WGS) entry which is preliminary data.</text>
</comment>
<evidence type="ECO:0000313" key="3">
    <source>
        <dbReference type="Proteomes" id="UP001489004"/>
    </source>
</evidence>
<evidence type="ECO:0008006" key="4">
    <source>
        <dbReference type="Google" id="ProtNLM"/>
    </source>
</evidence>
<protein>
    <recommendedName>
        <fullName evidence="4">Glycosyltransferase family 92 protein</fullName>
    </recommendedName>
</protein>
<reference evidence="2 3" key="1">
    <citation type="journal article" date="2024" name="Nat. Commun.">
        <title>Phylogenomics reveals the evolutionary origins of lichenization in chlorophyte algae.</title>
        <authorList>
            <person name="Puginier C."/>
            <person name="Libourel C."/>
            <person name="Otte J."/>
            <person name="Skaloud P."/>
            <person name="Haon M."/>
            <person name="Grisel S."/>
            <person name="Petersen M."/>
            <person name="Berrin J.G."/>
            <person name="Delaux P.M."/>
            <person name="Dal Grande F."/>
            <person name="Keller J."/>
        </authorList>
    </citation>
    <scope>NUCLEOTIDE SEQUENCE [LARGE SCALE GENOMIC DNA]</scope>
    <source>
        <strain evidence="2 3">SAG 2043</strain>
    </source>
</reference>
<evidence type="ECO:0000256" key="1">
    <source>
        <dbReference type="SAM" id="SignalP"/>
    </source>
</evidence>
<proteinExistence type="predicted"/>
<sequence>MGASRQRRLVSHALALLLLVVALTAVADSLLISRKAARRRITANEAERLKASRRPYLLSSRAHGIHQFDIPAMMHVAQPVESNETKTRTTEAVILHIWLKGIRGKDSTAWRGLAFAESAEHIWLRDNLQLSQSPLFESWEPRISLRSIEDMTEYPFTVMKGLITFDWASDPRTRFMRPLPLNITLPNSLLDSTDFELRVADTSTPAAIEAESGGDEYWEKHIKPKEPTNHEWVKYGLFSPGLVHEAVHEVSKPAGAMSAYLVLPPAYGPRPQVALELLLHNAAYHLALGFTKIVRYAAPADLRHFLHDPRIHELVAQDKLELILWDSMAECSWHPLCSHPQILSHSLLAHWGQHVWLALADVDEFLALPAKWGVPQFMRACFPPTAVQVRIIRRNILCGDCQHLRKDGQRGAAELPLWTGKHAQHDPSRHPLSHYTLRDFKPEPHGVIKSFAHPDAVLSYGMHEGVVPGHIMYDPLYNVNEGEMPAECESEGPWWAHAMSLYKPRDWVGAPGSDWKTETAWLDNLSRIPKPKPARAFSVEASRHT</sequence>
<keyword evidence="3" id="KW-1185">Reference proteome</keyword>
<dbReference type="AlphaFoldDB" id="A0AAW1P1S3"/>
<evidence type="ECO:0000313" key="2">
    <source>
        <dbReference type="EMBL" id="KAK9803267.1"/>
    </source>
</evidence>
<dbReference type="Proteomes" id="UP001489004">
    <property type="component" value="Unassembled WGS sequence"/>
</dbReference>
<name>A0AAW1P1S3_9CHLO</name>
<accession>A0AAW1P1S3</accession>
<feature type="chain" id="PRO_5043576023" description="Glycosyltransferase family 92 protein" evidence="1">
    <location>
        <begin position="28"/>
        <end position="545"/>
    </location>
</feature>
<keyword evidence="1" id="KW-0732">Signal</keyword>
<feature type="signal peptide" evidence="1">
    <location>
        <begin position="1"/>
        <end position="27"/>
    </location>
</feature>
<organism evidence="2 3">
    <name type="scientific">[Myrmecia] bisecta</name>
    <dbReference type="NCBI Taxonomy" id="41462"/>
    <lineage>
        <taxon>Eukaryota</taxon>
        <taxon>Viridiplantae</taxon>
        <taxon>Chlorophyta</taxon>
        <taxon>core chlorophytes</taxon>
        <taxon>Trebouxiophyceae</taxon>
        <taxon>Trebouxiales</taxon>
        <taxon>Trebouxiaceae</taxon>
        <taxon>Myrmecia</taxon>
    </lineage>
</organism>